<evidence type="ECO:0000256" key="8">
    <source>
        <dbReference type="ARBA" id="ARBA00022833"/>
    </source>
</evidence>
<evidence type="ECO:0000313" key="16">
    <source>
        <dbReference type="EMBL" id="WCZ32748.1"/>
    </source>
</evidence>
<evidence type="ECO:0000313" key="17">
    <source>
        <dbReference type="Proteomes" id="UP001220064"/>
    </source>
</evidence>
<dbReference type="InterPro" id="IPR001478">
    <property type="entry name" value="PDZ"/>
</dbReference>
<protein>
    <recommendedName>
        <fullName evidence="4">Zinc metalloprotease Rip1</fullName>
    </recommendedName>
    <alternativeName>
        <fullName evidence="12">S2P endopeptidase</fullName>
    </alternativeName>
    <alternativeName>
        <fullName evidence="13">Site-2-type intramembrane protease</fullName>
    </alternativeName>
</protein>
<dbReference type="PANTHER" id="PTHR42837">
    <property type="entry name" value="REGULATOR OF SIGMA-E PROTEASE RSEP"/>
    <property type="match status" value="1"/>
</dbReference>
<keyword evidence="7 16" id="KW-0378">Hydrolase</keyword>
<feature type="domain" description="PDZ" evidence="15">
    <location>
        <begin position="109"/>
        <end position="205"/>
    </location>
</feature>
<gene>
    <name evidence="16" type="primary">rip1</name>
    <name evidence="16" type="ORF">CMASS_06570</name>
</gene>
<feature type="transmembrane region" description="Helical" evidence="14">
    <location>
        <begin position="311"/>
        <end position="332"/>
    </location>
</feature>
<evidence type="ECO:0000256" key="9">
    <source>
        <dbReference type="ARBA" id="ARBA00022989"/>
    </source>
</evidence>
<evidence type="ECO:0000259" key="15">
    <source>
        <dbReference type="SMART" id="SM00228"/>
    </source>
</evidence>
<accession>A0ABY7U905</accession>
<dbReference type="InterPro" id="IPR004387">
    <property type="entry name" value="Pept_M50_Zn"/>
</dbReference>
<name>A0ABY7U905_9CORY</name>
<dbReference type="CDD" id="cd06163">
    <property type="entry name" value="S2P-M50_PDZ_RseP-like"/>
    <property type="match status" value="1"/>
</dbReference>
<dbReference type="Proteomes" id="UP001220064">
    <property type="component" value="Chromosome"/>
</dbReference>
<dbReference type="Pfam" id="PF02163">
    <property type="entry name" value="Peptidase_M50"/>
    <property type="match status" value="1"/>
</dbReference>
<evidence type="ECO:0000256" key="13">
    <source>
        <dbReference type="ARBA" id="ARBA00033476"/>
    </source>
</evidence>
<proteinExistence type="inferred from homology"/>
<dbReference type="GO" id="GO:0008237">
    <property type="term" value="F:metallopeptidase activity"/>
    <property type="evidence" value="ECO:0007669"/>
    <property type="project" value="UniProtKB-KW"/>
</dbReference>
<evidence type="ECO:0000256" key="11">
    <source>
        <dbReference type="ARBA" id="ARBA00023136"/>
    </source>
</evidence>
<keyword evidence="11 14" id="KW-0472">Membrane</keyword>
<evidence type="ECO:0000256" key="2">
    <source>
        <dbReference type="ARBA" id="ARBA00004141"/>
    </source>
</evidence>
<evidence type="ECO:0000256" key="14">
    <source>
        <dbReference type="SAM" id="Phobius"/>
    </source>
</evidence>
<feature type="transmembrane region" description="Helical" evidence="14">
    <location>
        <begin position="374"/>
        <end position="395"/>
    </location>
</feature>
<organism evidence="16 17">
    <name type="scientific">Corynebacterium massiliense DSM 45435</name>
    <dbReference type="NCBI Taxonomy" id="1121364"/>
    <lineage>
        <taxon>Bacteria</taxon>
        <taxon>Bacillati</taxon>
        <taxon>Actinomycetota</taxon>
        <taxon>Actinomycetes</taxon>
        <taxon>Mycobacteriales</taxon>
        <taxon>Corynebacteriaceae</taxon>
        <taxon>Corynebacterium</taxon>
    </lineage>
</organism>
<dbReference type="EMBL" id="CP063189">
    <property type="protein sequence ID" value="WCZ32748.1"/>
    <property type="molecule type" value="Genomic_DNA"/>
</dbReference>
<dbReference type="SUPFAM" id="SSF50156">
    <property type="entry name" value="PDZ domain-like"/>
    <property type="match status" value="1"/>
</dbReference>
<evidence type="ECO:0000256" key="3">
    <source>
        <dbReference type="ARBA" id="ARBA00007931"/>
    </source>
</evidence>
<dbReference type="Gene3D" id="2.30.42.10">
    <property type="match status" value="1"/>
</dbReference>
<keyword evidence="6 14" id="KW-0812">Transmembrane</keyword>
<dbReference type="Pfam" id="PF17820">
    <property type="entry name" value="PDZ_6"/>
    <property type="match status" value="1"/>
</dbReference>
<keyword evidence="17" id="KW-1185">Reference proteome</keyword>
<evidence type="ECO:0000256" key="6">
    <source>
        <dbReference type="ARBA" id="ARBA00022692"/>
    </source>
</evidence>
<keyword evidence="5" id="KW-0645">Protease</keyword>
<sequence length="402" mass="42487">MANILGILAFALGIGITIALHEAGHMVTARAFGMRVRRYFIGFGPTLLSFRRGHTEYGLAALPVGGYCDIAGMTAQDENLTEEEAPHAMCNKPWWQRVAVMLGGIAVNLVLGFTVLYLVAVTAGIPDPNVDVRPRVGEVKCVADADANGKQAPCEGSGPAGAAGVKEGDIVVAVDGHAIEQFTQLRDYVLERPGEHVTLTVERDGSQQDLGIDVAAVKRPTAEGDTVTAGSVGLVNQPQDIVKHFGPAEAVPATAKYSWSMLTATVQGIAQLPAKVPGVVGSIFGGERAQDSPMSVVGASRVGGELVERSLWSMFFMMLATLNFFLALFNLIPVPPFDGGHVAVIVYEKIRDAIRRLQGKAPAGPADYTKLMPLTYAIAAILMGLGAIFIVADVVNPVRLFG</sequence>
<feature type="transmembrane region" description="Helical" evidence="14">
    <location>
        <begin position="98"/>
        <end position="125"/>
    </location>
</feature>
<comment type="cofactor">
    <cofactor evidence="1">
        <name>Zn(2+)</name>
        <dbReference type="ChEBI" id="CHEBI:29105"/>
    </cofactor>
</comment>
<dbReference type="InterPro" id="IPR008915">
    <property type="entry name" value="Peptidase_M50"/>
</dbReference>
<keyword evidence="9 14" id="KW-1133">Transmembrane helix</keyword>
<comment type="subcellular location">
    <subcellularLocation>
        <location evidence="2">Membrane</location>
        <topology evidence="2">Multi-pass membrane protein</topology>
    </subcellularLocation>
</comment>
<dbReference type="RefSeq" id="WP_022862221.1">
    <property type="nucleotide sequence ID" value="NZ_ATVG01000001.1"/>
</dbReference>
<dbReference type="InterPro" id="IPR036034">
    <property type="entry name" value="PDZ_sf"/>
</dbReference>
<evidence type="ECO:0000256" key="4">
    <source>
        <dbReference type="ARBA" id="ARBA00019897"/>
    </source>
</evidence>
<dbReference type="InterPro" id="IPR041489">
    <property type="entry name" value="PDZ_6"/>
</dbReference>
<keyword evidence="10 16" id="KW-0482">Metalloprotease</keyword>
<dbReference type="SMART" id="SM00228">
    <property type="entry name" value="PDZ"/>
    <property type="match status" value="1"/>
</dbReference>
<comment type="similarity">
    <text evidence="3">Belongs to the peptidase M50B family.</text>
</comment>
<dbReference type="PANTHER" id="PTHR42837:SF2">
    <property type="entry name" value="MEMBRANE METALLOPROTEASE ARASP2, CHLOROPLASTIC-RELATED"/>
    <property type="match status" value="1"/>
</dbReference>
<evidence type="ECO:0000256" key="7">
    <source>
        <dbReference type="ARBA" id="ARBA00022801"/>
    </source>
</evidence>
<evidence type="ECO:0000256" key="10">
    <source>
        <dbReference type="ARBA" id="ARBA00023049"/>
    </source>
</evidence>
<keyword evidence="8" id="KW-0862">Zinc</keyword>
<evidence type="ECO:0000256" key="1">
    <source>
        <dbReference type="ARBA" id="ARBA00001947"/>
    </source>
</evidence>
<reference evidence="16 17" key="1">
    <citation type="submission" date="2020-10" db="EMBL/GenBank/DDBJ databases">
        <title>Complete genome sequence of Corynebacterium massiliense DSM 45435, type strain of Corynebacterium massiliense.</title>
        <authorList>
            <person name="Busche T."/>
            <person name="Kalinowski J."/>
            <person name="Ruckert C."/>
        </authorList>
    </citation>
    <scope>NUCLEOTIDE SEQUENCE [LARGE SCALE GENOMIC DNA]</scope>
    <source>
        <strain evidence="16 17">DSM 45435</strain>
    </source>
</reference>
<evidence type="ECO:0000256" key="5">
    <source>
        <dbReference type="ARBA" id="ARBA00022670"/>
    </source>
</evidence>
<evidence type="ECO:0000256" key="12">
    <source>
        <dbReference type="ARBA" id="ARBA00032214"/>
    </source>
</evidence>